<comment type="caution">
    <text evidence="2">The sequence shown here is derived from an EMBL/GenBank/DDBJ whole genome shotgun (WGS) entry which is preliminary data.</text>
</comment>
<sequence length="86" mass="8881">MGLTGGLGVVVDGMGVLLGRAFTDRLSEPVTSQQAQDPIAPHTPTYPPPTRPTNPLWAGSSNGHNAAEVKRVATETPLALLGKHAS</sequence>
<name>A0A5C6NJA9_9TELE</name>
<evidence type="ECO:0000313" key="2">
    <source>
        <dbReference type="EMBL" id="TWW66828.1"/>
    </source>
</evidence>
<evidence type="ECO:0000313" key="3">
    <source>
        <dbReference type="Proteomes" id="UP000324091"/>
    </source>
</evidence>
<proteinExistence type="predicted"/>
<accession>A0A5C6NJA9</accession>
<organism evidence="2 3">
    <name type="scientific">Takifugu flavidus</name>
    <name type="common">sansaifugu</name>
    <dbReference type="NCBI Taxonomy" id="433684"/>
    <lineage>
        <taxon>Eukaryota</taxon>
        <taxon>Metazoa</taxon>
        <taxon>Chordata</taxon>
        <taxon>Craniata</taxon>
        <taxon>Vertebrata</taxon>
        <taxon>Euteleostomi</taxon>
        <taxon>Actinopterygii</taxon>
        <taxon>Neopterygii</taxon>
        <taxon>Teleostei</taxon>
        <taxon>Neoteleostei</taxon>
        <taxon>Acanthomorphata</taxon>
        <taxon>Eupercaria</taxon>
        <taxon>Tetraodontiformes</taxon>
        <taxon>Tetradontoidea</taxon>
        <taxon>Tetraodontidae</taxon>
        <taxon>Takifugu</taxon>
    </lineage>
</organism>
<protein>
    <submittedName>
        <fullName evidence="2">Uncharacterized protein</fullName>
    </submittedName>
</protein>
<dbReference type="Proteomes" id="UP000324091">
    <property type="component" value="Chromosome 20"/>
</dbReference>
<keyword evidence="3" id="KW-1185">Reference proteome</keyword>
<dbReference type="AlphaFoldDB" id="A0A5C6NJA9"/>
<evidence type="ECO:0000256" key="1">
    <source>
        <dbReference type="SAM" id="MobiDB-lite"/>
    </source>
</evidence>
<gene>
    <name evidence="2" type="ORF">D4764_20G0008600</name>
</gene>
<feature type="region of interest" description="Disordered" evidence="1">
    <location>
        <begin position="28"/>
        <end position="65"/>
    </location>
</feature>
<dbReference type="EMBL" id="RHFK02000013">
    <property type="protein sequence ID" value="TWW66828.1"/>
    <property type="molecule type" value="Genomic_DNA"/>
</dbReference>
<reference evidence="2 3" key="1">
    <citation type="submission" date="2019-04" db="EMBL/GenBank/DDBJ databases">
        <title>Chromosome genome assembly for Takifugu flavidus.</title>
        <authorList>
            <person name="Xiao S."/>
        </authorList>
    </citation>
    <scope>NUCLEOTIDE SEQUENCE [LARGE SCALE GENOMIC DNA]</scope>
    <source>
        <strain evidence="2">HTHZ2018</strain>
        <tissue evidence="2">Muscle</tissue>
    </source>
</reference>